<reference evidence="6 7" key="2">
    <citation type="submission" date="2020-04" db="EMBL/GenBank/DDBJ databases">
        <title>Molecular characterization of pseudomonads from Agaricus bisporus reveal novel blotch 2 pathogens in Western Europe.</title>
        <authorList>
            <person name="Taparia T."/>
            <person name="Krijger M."/>
            <person name="Haynes E."/>
            <person name="Elpinstone J.G."/>
            <person name="Noble R."/>
            <person name="Van Der Wolf J."/>
        </authorList>
    </citation>
    <scope>NUCLEOTIDE SEQUENCE [LARGE SCALE GENOMIC DNA]</scope>
    <source>
        <strain evidence="3 7">K6002</strain>
        <strain evidence="2 6">K7002</strain>
    </source>
</reference>
<dbReference type="Proteomes" id="UP000590218">
    <property type="component" value="Unassembled WGS sequence"/>
</dbReference>
<dbReference type="AlphaFoldDB" id="A0A5R8QTQ2"/>
<comment type="caution">
    <text evidence="3">The sequence shown here is derived from an EMBL/GenBank/DDBJ whole genome shotgun (WGS) entry which is preliminary data.</text>
</comment>
<evidence type="ECO:0000313" key="3">
    <source>
        <dbReference type="EMBL" id="NWE81583.1"/>
    </source>
</evidence>
<accession>A0A5R8QTQ2</accession>
<dbReference type="EMBL" id="JACARM010000033">
    <property type="protein sequence ID" value="NWE09351.1"/>
    <property type="molecule type" value="Genomic_DNA"/>
</dbReference>
<name>A0A5R8QTQ2_9PSED</name>
<proteinExistence type="predicted"/>
<gene>
    <name evidence="4" type="ORF">FEM54_24805</name>
    <name evidence="2" type="ORF">HX788_19800</name>
    <name evidence="3" type="ORF">HX795_05700</name>
</gene>
<dbReference type="EMBL" id="VBVZ01000486">
    <property type="protein sequence ID" value="TLG88810.1"/>
    <property type="molecule type" value="Genomic_DNA"/>
</dbReference>
<keyword evidence="1" id="KW-0732">Signal</keyword>
<evidence type="ECO:0000313" key="7">
    <source>
        <dbReference type="Proteomes" id="UP000590218"/>
    </source>
</evidence>
<dbReference type="Proteomes" id="UP000304941">
    <property type="component" value="Unassembled WGS sequence"/>
</dbReference>
<evidence type="ECO:0000313" key="6">
    <source>
        <dbReference type="Proteomes" id="UP000563268"/>
    </source>
</evidence>
<evidence type="ECO:0000256" key="1">
    <source>
        <dbReference type="SAM" id="SignalP"/>
    </source>
</evidence>
<feature type="signal peptide" evidence="1">
    <location>
        <begin position="1"/>
        <end position="20"/>
    </location>
</feature>
<organism evidence="3 7">
    <name type="scientific">Pseudomonas edaphica</name>
    <dbReference type="NCBI Taxonomy" id="2006980"/>
    <lineage>
        <taxon>Bacteria</taxon>
        <taxon>Pseudomonadati</taxon>
        <taxon>Pseudomonadota</taxon>
        <taxon>Gammaproteobacteria</taxon>
        <taxon>Pseudomonadales</taxon>
        <taxon>Pseudomonadaceae</taxon>
        <taxon>Pseudomonas</taxon>
    </lineage>
</organism>
<dbReference type="Proteomes" id="UP000563268">
    <property type="component" value="Unassembled WGS sequence"/>
</dbReference>
<keyword evidence="5" id="KW-1185">Reference proteome</keyword>
<feature type="chain" id="PRO_5044623908" evidence="1">
    <location>
        <begin position="21"/>
        <end position="116"/>
    </location>
</feature>
<evidence type="ECO:0000313" key="2">
    <source>
        <dbReference type="EMBL" id="NWE09351.1"/>
    </source>
</evidence>
<dbReference type="RefSeq" id="WP_138453467.1">
    <property type="nucleotide sequence ID" value="NZ_JACARL010000030.1"/>
</dbReference>
<dbReference type="EMBL" id="JACARL010000030">
    <property type="protein sequence ID" value="NWE81583.1"/>
    <property type="molecule type" value="Genomic_DNA"/>
</dbReference>
<protein>
    <submittedName>
        <fullName evidence="3">Uncharacterized protein</fullName>
    </submittedName>
</protein>
<sequence>MKSLGLAFVVLSISSSLVNAGSASREQVDEEAITACRLVTSLVSPSILKSSAYFPAPDEVVAFLIQGMKPPPSMKNQLGAELCLYSLRTKSAHLAAWDVMANFKRAPTPMPSAKEF</sequence>
<reference evidence="4 5" key="1">
    <citation type="submission" date="2019-05" db="EMBL/GenBank/DDBJ databases">
        <title>Pseudomonas edaphica sp. nov., isolated from rhizospheric soil of Cistus ladanifer L. in Spain.</title>
        <authorList>
            <person name="Peix A."/>
        </authorList>
    </citation>
    <scope>NUCLEOTIDE SEQUENCE [LARGE SCALE GENOMIC DNA]</scope>
    <source>
        <strain evidence="4 5">RD25</strain>
    </source>
</reference>
<evidence type="ECO:0000313" key="4">
    <source>
        <dbReference type="EMBL" id="TLG88810.1"/>
    </source>
</evidence>
<evidence type="ECO:0000313" key="5">
    <source>
        <dbReference type="Proteomes" id="UP000304941"/>
    </source>
</evidence>